<evidence type="ECO:0000313" key="1">
    <source>
        <dbReference type="EMBL" id="KAF2175373.1"/>
    </source>
</evidence>
<feature type="non-terminal residue" evidence="1">
    <location>
        <position position="51"/>
    </location>
</feature>
<reference evidence="1" key="1">
    <citation type="journal article" date="2020" name="Stud. Mycol.">
        <title>101 Dothideomycetes genomes: a test case for predicting lifestyles and emergence of pathogens.</title>
        <authorList>
            <person name="Haridas S."/>
            <person name="Albert R."/>
            <person name="Binder M."/>
            <person name="Bloem J."/>
            <person name="Labutti K."/>
            <person name="Salamov A."/>
            <person name="Andreopoulos B."/>
            <person name="Baker S."/>
            <person name="Barry K."/>
            <person name="Bills G."/>
            <person name="Bluhm B."/>
            <person name="Cannon C."/>
            <person name="Castanera R."/>
            <person name="Culley D."/>
            <person name="Daum C."/>
            <person name="Ezra D."/>
            <person name="Gonzalez J."/>
            <person name="Henrissat B."/>
            <person name="Kuo A."/>
            <person name="Liang C."/>
            <person name="Lipzen A."/>
            <person name="Lutzoni F."/>
            <person name="Magnuson J."/>
            <person name="Mondo S."/>
            <person name="Nolan M."/>
            <person name="Ohm R."/>
            <person name="Pangilinan J."/>
            <person name="Park H.-J."/>
            <person name="Ramirez L."/>
            <person name="Alfaro M."/>
            <person name="Sun H."/>
            <person name="Tritt A."/>
            <person name="Yoshinaga Y."/>
            <person name="Zwiers L.-H."/>
            <person name="Turgeon B."/>
            <person name="Goodwin S."/>
            <person name="Spatafora J."/>
            <person name="Crous P."/>
            <person name="Grigoriev I."/>
        </authorList>
    </citation>
    <scope>NUCLEOTIDE SEQUENCE</scope>
    <source>
        <strain evidence="1">CBS 207.26</strain>
    </source>
</reference>
<name>A0A6A6D8G0_9PEZI</name>
<proteinExistence type="predicted"/>
<feature type="non-terminal residue" evidence="1">
    <location>
        <position position="1"/>
    </location>
</feature>
<dbReference type="OrthoDB" id="5985073at2759"/>
<gene>
    <name evidence="1" type="ORF">K469DRAFT_461118</name>
</gene>
<dbReference type="EMBL" id="ML994735">
    <property type="protein sequence ID" value="KAF2175373.1"/>
    <property type="molecule type" value="Genomic_DNA"/>
</dbReference>
<evidence type="ECO:0000313" key="2">
    <source>
        <dbReference type="Proteomes" id="UP000800200"/>
    </source>
</evidence>
<organism evidence="1 2">
    <name type="scientific">Zopfia rhizophila CBS 207.26</name>
    <dbReference type="NCBI Taxonomy" id="1314779"/>
    <lineage>
        <taxon>Eukaryota</taxon>
        <taxon>Fungi</taxon>
        <taxon>Dikarya</taxon>
        <taxon>Ascomycota</taxon>
        <taxon>Pezizomycotina</taxon>
        <taxon>Dothideomycetes</taxon>
        <taxon>Dothideomycetes incertae sedis</taxon>
        <taxon>Zopfiaceae</taxon>
        <taxon>Zopfia</taxon>
    </lineage>
</organism>
<keyword evidence="2" id="KW-1185">Reference proteome</keyword>
<accession>A0A6A6D8G0</accession>
<dbReference type="Proteomes" id="UP000800200">
    <property type="component" value="Unassembled WGS sequence"/>
</dbReference>
<sequence>CVFLRWMLNIIQGDFHEWNPAGNNDFSISWGNLYVCIGIAGPATTVTSGPT</sequence>
<dbReference type="AlphaFoldDB" id="A0A6A6D8G0"/>
<protein>
    <submittedName>
        <fullName evidence="1">Uncharacterized protein</fullName>
    </submittedName>
</protein>